<dbReference type="InterPro" id="IPR050660">
    <property type="entry name" value="NEK_Ser/Thr_kinase"/>
</dbReference>
<dbReference type="Proteomes" id="UP000054937">
    <property type="component" value="Unassembled WGS sequence"/>
</dbReference>
<evidence type="ECO:0000256" key="4">
    <source>
        <dbReference type="ARBA" id="ARBA00022777"/>
    </source>
</evidence>
<keyword evidence="9" id="KW-1185">Reference proteome</keyword>
<feature type="coiled-coil region" evidence="6">
    <location>
        <begin position="308"/>
        <end position="346"/>
    </location>
</feature>
<keyword evidence="4 8" id="KW-0418">Kinase</keyword>
<protein>
    <recommendedName>
        <fullName evidence="1">non-specific serine/threonine protein kinase</fullName>
        <ecNumber evidence="1">2.7.11.1</ecNumber>
    </recommendedName>
</protein>
<dbReference type="InterPro" id="IPR000719">
    <property type="entry name" value="Prot_kinase_dom"/>
</dbReference>
<keyword evidence="2" id="KW-0808">Transferase</keyword>
<dbReference type="Gene3D" id="3.30.200.20">
    <property type="entry name" value="Phosphorylase Kinase, domain 1"/>
    <property type="match status" value="1"/>
</dbReference>
<evidence type="ECO:0000313" key="8">
    <source>
        <dbReference type="EMBL" id="KRX06666.1"/>
    </source>
</evidence>
<dbReference type="InterPro" id="IPR011009">
    <property type="entry name" value="Kinase-like_dom_sf"/>
</dbReference>
<dbReference type="SMART" id="SM00220">
    <property type="entry name" value="S_TKc"/>
    <property type="match status" value="1"/>
</dbReference>
<evidence type="ECO:0000256" key="3">
    <source>
        <dbReference type="ARBA" id="ARBA00022741"/>
    </source>
</evidence>
<dbReference type="Pfam" id="PF00069">
    <property type="entry name" value="Pkinase"/>
    <property type="match status" value="1"/>
</dbReference>
<keyword evidence="3" id="KW-0547">Nucleotide-binding</keyword>
<evidence type="ECO:0000259" key="7">
    <source>
        <dbReference type="PROSITE" id="PS50011"/>
    </source>
</evidence>
<dbReference type="PROSITE" id="PS50011">
    <property type="entry name" value="PROTEIN_KINASE_DOM"/>
    <property type="match status" value="1"/>
</dbReference>
<sequence>MQKTQDPPYKYLQQLSQNVFKIQYQDNKQTYALKKIRFNAMHDNDDSTQILIKKLNQLQSIPSNCGIIQLKKILRIDYNTYGLIMEFADKGNLQQQILELKKQNKRFEEIEIWFILILITKNLEKFYQHFKAYQDLKPENIFLYQNRDIKLKNILFPSIKKIEQSFITQSTEYMAPELIQGEQPNIQSDIWSIGIILYELCALQNPFLGKYKSDTFQNILQGEFHPISNIYSARLRKLIYNILQNNPNQRPSLQQIQQQFYEKMVNIRPQYKDSVLKGFQDLQQNEIYQDIQDQQKEQKSQDSNQNNKNKIQLQIKESKQNNIQQQQNLNENYQEKGENVEEDEQQNQIFYNDIENQINNQVEKQIQQNI</sequence>
<evidence type="ECO:0000256" key="6">
    <source>
        <dbReference type="SAM" id="Coils"/>
    </source>
</evidence>
<dbReference type="PANTHER" id="PTHR43671">
    <property type="entry name" value="SERINE/THREONINE-PROTEIN KINASE NEK"/>
    <property type="match status" value="1"/>
</dbReference>
<keyword evidence="6" id="KW-0175">Coiled coil</keyword>
<dbReference type="PANTHER" id="PTHR43671:SF13">
    <property type="entry name" value="SERINE_THREONINE-PROTEIN KINASE NEK2"/>
    <property type="match status" value="1"/>
</dbReference>
<proteinExistence type="predicted"/>
<evidence type="ECO:0000256" key="5">
    <source>
        <dbReference type="ARBA" id="ARBA00022840"/>
    </source>
</evidence>
<dbReference type="SUPFAM" id="SSF56112">
    <property type="entry name" value="Protein kinase-like (PK-like)"/>
    <property type="match status" value="1"/>
</dbReference>
<dbReference type="EMBL" id="LDAU01000093">
    <property type="protein sequence ID" value="KRX06666.1"/>
    <property type="molecule type" value="Genomic_DNA"/>
</dbReference>
<dbReference type="InParanoid" id="A0A0V0QX74"/>
<dbReference type="Gene3D" id="1.10.510.10">
    <property type="entry name" value="Transferase(Phosphotransferase) domain 1"/>
    <property type="match status" value="1"/>
</dbReference>
<feature type="domain" description="Protein kinase" evidence="7">
    <location>
        <begin position="9"/>
        <end position="261"/>
    </location>
</feature>
<name>A0A0V0QX74_PSEPJ</name>
<dbReference type="AlphaFoldDB" id="A0A0V0QX74"/>
<dbReference type="OrthoDB" id="339325at2759"/>
<dbReference type="EC" id="2.7.11.1" evidence="1"/>
<gene>
    <name evidence="8" type="ORF">PPERSA_07900</name>
</gene>
<keyword evidence="5" id="KW-0067">ATP-binding</keyword>
<dbReference type="GO" id="GO:0005524">
    <property type="term" value="F:ATP binding"/>
    <property type="evidence" value="ECO:0007669"/>
    <property type="project" value="UniProtKB-KW"/>
</dbReference>
<dbReference type="GO" id="GO:0004674">
    <property type="term" value="F:protein serine/threonine kinase activity"/>
    <property type="evidence" value="ECO:0007669"/>
    <property type="project" value="UniProtKB-EC"/>
</dbReference>
<organism evidence="8 9">
    <name type="scientific">Pseudocohnilembus persalinus</name>
    <name type="common">Ciliate</name>
    <dbReference type="NCBI Taxonomy" id="266149"/>
    <lineage>
        <taxon>Eukaryota</taxon>
        <taxon>Sar</taxon>
        <taxon>Alveolata</taxon>
        <taxon>Ciliophora</taxon>
        <taxon>Intramacronucleata</taxon>
        <taxon>Oligohymenophorea</taxon>
        <taxon>Scuticociliatia</taxon>
        <taxon>Philasterida</taxon>
        <taxon>Pseudocohnilembidae</taxon>
        <taxon>Pseudocohnilembus</taxon>
    </lineage>
</organism>
<evidence type="ECO:0000256" key="1">
    <source>
        <dbReference type="ARBA" id="ARBA00012513"/>
    </source>
</evidence>
<comment type="caution">
    <text evidence="8">The sequence shown here is derived from an EMBL/GenBank/DDBJ whole genome shotgun (WGS) entry which is preliminary data.</text>
</comment>
<accession>A0A0V0QX74</accession>
<evidence type="ECO:0000256" key="2">
    <source>
        <dbReference type="ARBA" id="ARBA00022679"/>
    </source>
</evidence>
<evidence type="ECO:0000313" key="9">
    <source>
        <dbReference type="Proteomes" id="UP000054937"/>
    </source>
</evidence>
<reference evidence="8 9" key="1">
    <citation type="journal article" date="2015" name="Sci. Rep.">
        <title>Genome of the facultative scuticociliatosis pathogen Pseudocohnilembus persalinus provides insight into its virulence through horizontal gene transfer.</title>
        <authorList>
            <person name="Xiong J."/>
            <person name="Wang G."/>
            <person name="Cheng J."/>
            <person name="Tian M."/>
            <person name="Pan X."/>
            <person name="Warren A."/>
            <person name="Jiang C."/>
            <person name="Yuan D."/>
            <person name="Miao W."/>
        </authorList>
    </citation>
    <scope>NUCLEOTIDE SEQUENCE [LARGE SCALE GENOMIC DNA]</scope>
    <source>
        <strain evidence="8">36N120E</strain>
    </source>
</reference>